<dbReference type="Proteomes" id="UP000019384">
    <property type="component" value="Unassembled WGS sequence"/>
</dbReference>
<dbReference type="PANTHER" id="PTHR31845">
    <property type="entry name" value="FINGER DOMAIN PROTEIN, PUTATIVE-RELATED"/>
    <property type="match status" value="1"/>
</dbReference>
<feature type="compositionally biased region" description="Basic and acidic residues" evidence="6">
    <location>
        <begin position="126"/>
        <end position="137"/>
    </location>
</feature>
<evidence type="ECO:0000313" key="9">
    <source>
        <dbReference type="Proteomes" id="UP000019384"/>
    </source>
</evidence>
<evidence type="ECO:0000256" key="1">
    <source>
        <dbReference type="ARBA" id="ARBA00004123"/>
    </source>
</evidence>
<accession>W6MKC4</accession>
<comment type="subcellular location">
    <subcellularLocation>
        <location evidence="1">Nucleus</location>
    </subcellularLocation>
</comment>
<dbReference type="InterPro" id="IPR051089">
    <property type="entry name" value="prtT"/>
</dbReference>
<evidence type="ECO:0000259" key="7">
    <source>
        <dbReference type="PROSITE" id="PS50048"/>
    </source>
</evidence>
<sequence length="680" mass="76299">MSQVATAKKYKCCTRCRSFKLRCDHDPLSNPVVCKTCQAKGLECVFEDKINEKQMIQTINTKLERIDNIVGKLVSHLSKGGAKVSKESIIQSLTQGLEFSPNQFSPSKVTTMSSPELEITPNKRKSSFDSDRKDTKKPNPNKKLTKKTEQMLLDFFTNNISRYLPVLIFEDMPKPTSKLRKDSPLLFFSTLSVASLYHTDHRDLHETFSAKFEDLARKLDPSSLNESVKDEALKRVLDDVLGLVIAGAWLGTEFGFRMSLLAGDILGRLLPEVSQELDMPDSLKKYFCSVGVGSYIVEQRLRIIHNRPIMPASKSVEYRARRDAYLPYFLTANSKESSITHKLSPSELKANANVELCTIIMSYQQQLTLNGINSGTLILWNERLNSWLADWLGKVVTSLRPSSYKPLLLTFHFAKLFLNSRVIQSTSLMHENPAAYSSIIALAQNSAVDILEMLINDSDMKRLISVSPVFYPTTFSTAAAFLLKLLKEAPQINHRVNAPFILDMIGKTYHLLNEVIDSPVLPCFETVTNLGIWFEKVSSSLRETQYSEVYRGSNGPDQAPKGREPVFVPPLTKAREQTPGFDRPYFNMTLSKSMEGDNDFSRTVIGQYQPLSTPMLTATSMEMPVFAVGDHESVGVGVDVEADDIYGNVWSFDNNDPNFLVDAQGASILDSLMEDMPLPL</sequence>
<dbReference type="STRING" id="1382522.W6MKC4"/>
<dbReference type="EMBL" id="HG793125">
    <property type="protein sequence ID" value="CDK25102.1"/>
    <property type="molecule type" value="Genomic_DNA"/>
</dbReference>
<dbReference type="GO" id="GO:0000976">
    <property type="term" value="F:transcription cis-regulatory region binding"/>
    <property type="evidence" value="ECO:0007669"/>
    <property type="project" value="TreeGrafter"/>
</dbReference>
<dbReference type="PANTHER" id="PTHR31845:SF17">
    <property type="entry name" value="ZN(II)2CYS6 TRANSCRIPTION FACTOR (EUROFUNG)"/>
    <property type="match status" value="1"/>
</dbReference>
<dbReference type="SUPFAM" id="SSF57701">
    <property type="entry name" value="Zn2/Cys6 DNA-binding domain"/>
    <property type="match status" value="1"/>
</dbReference>
<evidence type="ECO:0000256" key="4">
    <source>
        <dbReference type="ARBA" id="ARBA00023163"/>
    </source>
</evidence>
<dbReference type="GO" id="GO:0005634">
    <property type="term" value="C:nucleus"/>
    <property type="evidence" value="ECO:0007669"/>
    <property type="project" value="UniProtKB-SubCell"/>
</dbReference>
<reference evidence="8" key="1">
    <citation type="submission" date="2013-12" db="EMBL/GenBank/DDBJ databases">
        <authorList>
            <person name="Genoscope - CEA"/>
        </authorList>
    </citation>
    <scope>NUCLEOTIDE SEQUENCE</scope>
    <source>
        <strain evidence="8">CBS 1993</strain>
    </source>
</reference>
<organism evidence="8 9">
    <name type="scientific">Kuraishia capsulata CBS 1993</name>
    <dbReference type="NCBI Taxonomy" id="1382522"/>
    <lineage>
        <taxon>Eukaryota</taxon>
        <taxon>Fungi</taxon>
        <taxon>Dikarya</taxon>
        <taxon>Ascomycota</taxon>
        <taxon>Saccharomycotina</taxon>
        <taxon>Pichiomycetes</taxon>
        <taxon>Pichiales</taxon>
        <taxon>Pichiaceae</taxon>
        <taxon>Kuraishia</taxon>
    </lineage>
</organism>
<dbReference type="GO" id="GO:0008270">
    <property type="term" value="F:zinc ion binding"/>
    <property type="evidence" value="ECO:0007669"/>
    <property type="project" value="InterPro"/>
</dbReference>
<protein>
    <recommendedName>
        <fullName evidence="7">Zn(2)-C6 fungal-type domain-containing protein</fullName>
    </recommendedName>
</protein>
<evidence type="ECO:0000256" key="3">
    <source>
        <dbReference type="ARBA" id="ARBA00023125"/>
    </source>
</evidence>
<keyword evidence="9" id="KW-1185">Reference proteome</keyword>
<dbReference type="GeneID" id="34518503"/>
<reference evidence="8" key="2">
    <citation type="submission" date="2014-02" db="EMBL/GenBank/DDBJ databases">
        <title>Complete DNA sequence of /Kuraishia capsulata/ illustrates novel genomic features among budding yeasts (/Saccharomycotina/).</title>
        <authorList>
            <person name="Morales L."/>
            <person name="Noel B."/>
            <person name="Porcel B."/>
            <person name="Marcet-Houben M."/>
            <person name="Hullo M-F."/>
            <person name="Sacerdot C."/>
            <person name="Tekaia F."/>
            <person name="Leh-Louis V."/>
            <person name="Despons L."/>
            <person name="Khanna V."/>
            <person name="Aury J-M."/>
            <person name="Barbe V."/>
            <person name="Couloux A."/>
            <person name="Labadie K."/>
            <person name="Pelletier E."/>
            <person name="Souciet J-L."/>
            <person name="Boekhout T."/>
            <person name="Gabaldon T."/>
            <person name="Wincker P."/>
            <person name="Dujon B."/>
        </authorList>
    </citation>
    <scope>NUCLEOTIDE SEQUENCE</scope>
    <source>
        <strain evidence="8">CBS 1993</strain>
    </source>
</reference>
<dbReference type="InterPro" id="IPR001138">
    <property type="entry name" value="Zn2Cys6_DnaBD"/>
</dbReference>
<keyword evidence="4" id="KW-0804">Transcription</keyword>
<gene>
    <name evidence="8" type="ORF">KUCA_T00001069001</name>
</gene>
<dbReference type="GO" id="GO:0000981">
    <property type="term" value="F:DNA-binding transcription factor activity, RNA polymerase II-specific"/>
    <property type="evidence" value="ECO:0007669"/>
    <property type="project" value="InterPro"/>
</dbReference>
<dbReference type="PROSITE" id="PS50048">
    <property type="entry name" value="ZN2_CY6_FUNGAL_2"/>
    <property type="match status" value="1"/>
</dbReference>
<feature type="region of interest" description="Disordered" evidence="6">
    <location>
        <begin position="104"/>
        <end position="144"/>
    </location>
</feature>
<dbReference type="RefSeq" id="XP_022457115.1">
    <property type="nucleotide sequence ID" value="XM_022605669.1"/>
</dbReference>
<feature type="compositionally biased region" description="Polar residues" evidence="6">
    <location>
        <begin position="104"/>
        <end position="114"/>
    </location>
</feature>
<dbReference type="HOGENOM" id="CLU_404416_0_0_1"/>
<keyword evidence="5" id="KW-0539">Nucleus</keyword>
<evidence type="ECO:0000256" key="2">
    <source>
        <dbReference type="ARBA" id="ARBA00023015"/>
    </source>
</evidence>
<evidence type="ECO:0000313" key="8">
    <source>
        <dbReference type="EMBL" id="CDK25102.1"/>
    </source>
</evidence>
<dbReference type="CDD" id="cd00067">
    <property type="entry name" value="GAL4"/>
    <property type="match status" value="1"/>
</dbReference>
<dbReference type="AlphaFoldDB" id="W6MKC4"/>
<feature type="domain" description="Zn(2)-C6 fungal-type" evidence="7">
    <location>
        <begin position="12"/>
        <end position="46"/>
    </location>
</feature>
<name>W6MKC4_9ASCO</name>
<evidence type="ECO:0000256" key="5">
    <source>
        <dbReference type="ARBA" id="ARBA00023242"/>
    </source>
</evidence>
<dbReference type="CDD" id="cd12148">
    <property type="entry name" value="fungal_TF_MHR"/>
    <property type="match status" value="1"/>
</dbReference>
<dbReference type="OrthoDB" id="4096336at2759"/>
<dbReference type="Gene3D" id="4.10.240.10">
    <property type="entry name" value="Zn(2)-C6 fungal-type DNA-binding domain"/>
    <property type="match status" value="1"/>
</dbReference>
<evidence type="ECO:0000256" key="6">
    <source>
        <dbReference type="SAM" id="MobiDB-lite"/>
    </source>
</evidence>
<keyword evidence="2" id="KW-0805">Transcription regulation</keyword>
<proteinExistence type="predicted"/>
<dbReference type="InterPro" id="IPR036864">
    <property type="entry name" value="Zn2-C6_fun-type_DNA-bd_sf"/>
</dbReference>
<keyword evidence="3" id="KW-0238">DNA-binding</keyword>